<proteinExistence type="predicted"/>
<feature type="domain" description="DNA-dependent protein kinase catalytic subunit CC1/2" evidence="2">
    <location>
        <begin position="379"/>
        <end position="435"/>
    </location>
</feature>
<name>A0AAD8A678_DIPPU</name>
<organism evidence="3 4">
    <name type="scientific">Diploptera punctata</name>
    <name type="common">Pacific beetle cockroach</name>
    <dbReference type="NCBI Taxonomy" id="6984"/>
    <lineage>
        <taxon>Eukaryota</taxon>
        <taxon>Metazoa</taxon>
        <taxon>Ecdysozoa</taxon>
        <taxon>Arthropoda</taxon>
        <taxon>Hexapoda</taxon>
        <taxon>Insecta</taxon>
        <taxon>Pterygota</taxon>
        <taxon>Neoptera</taxon>
        <taxon>Polyneoptera</taxon>
        <taxon>Dictyoptera</taxon>
        <taxon>Blattodea</taxon>
        <taxon>Blaberoidea</taxon>
        <taxon>Blaberidae</taxon>
        <taxon>Diplopterinae</taxon>
        <taxon>Diploptera</taxon>
    </lineage>
</organism>
<comment type="caution">
    <text evidence="3">The sequence shown here is derived from an EMBL/GenBank/DDBJ whole genome shotgun (WGS) entry which is preliminary data.</text>
</comment>
<sequence>AAGGNEDVPILDPESGLEANTKKDFQVFINLVDLIRDVLCNVDSKLFHTWTQPFMCHIITESSHKPLVSGFYKLLTVTLELCDKNSYFTGTEGVESQPKEHRMLYTLVCSFLRELLVKLMQYKNDLEVACLETILATPVALVVPLIPHAAPAFTAVFRVGRSMLKVARLGLSALDKWTRELPPNIMKPLLVEVLPHLDPFLRSKGLGGSDDVIEMQLMLLGRRRRGVSSTRIKKKMIVERADSELLCVQKQIISLLGQLDCSTCLALLQDPHSQDIWGPSLSEPLHFALPFKDMKLKLRLVVDIALTSSDRATRFTACELLHSLVMLLLGLVVNRLNFGLNSPSVLAIPCLLFHNFLLFSKLACLGKELQNVQPDMYSKVLKKLCLPLLKLGCDPDQAVRSLYHLLVLQLAHWYSSKFMIRSKQTAIFIDTVMADTKRRKPPEFEGVTLKHALTWLYTSVEQLKQNADISVSKWWTH</sequence>
<keyword evidence="4" id="KW-1185">Reference proteome</keyword>
<feature type="non-terminal residue" evidence="3">
    <location>
        <position position="1"/>
    </location>
</feature>
<gene>
    <name evidence="3" type="ORF">L9F63_015223</name>
</gene>
<protein>
    <submittedName>
        <fullName evidence="3">Uncharacterized protein</fullName>
    </submittedName>
</protein>
<accession>A0AAD8A678</accession>
<dbReference type="AlphaFoldDB" id="A0AAD8A678"/>
<feature type="domain" description="DNA-PKcs N-terminal" evidence="1">
    <location>
        <begin position="8"/>
        <end position="259"/>
    </location>
</feature>
<reference evidence="3" key="1">
    <citation type="journal article" date="2023" name="IScience">
        <title>Live-bearing cockroach genome reveals convergent evolutionary mechanisms linked to viviparity in insects and beyond.</title>
        <authorList>
            <person name="Fouks B."/>
            <person name="Harrison M.C."/>
            <person name="Mikhailova A.A."/>
            <person name="Marchal E."/>
            <person name="English S."/>
            <person name="Carruthers M."/>
            <person name="Jennings E.C."/>
            <person name="Chiamaka E.L."/>
            <person name="Frigard R.A."/>
            <person name="Pippel M."/>
            <person name="Attardo G.M."/>
            <person name="Benoit J.B."/>
            <person name="Bornberg-Bauer E."/>
            <person name="Tobe S.S."/>
        </authorList>
    </citation>
    <scope>NUCLEOTIDE SEQUENCE</scope>
    <source>
        <strain evidence="3">Stay&amp;Tobe</strain>
    </source>
</reference>
<dbReference type="InterPro" id="IPR046804">
    <property type="entry name" value="DNA-PKcs_N"/>
</dbReference>
<dbReference type="Pfam" id="PF20502">
    <property type="entry name" value="DNAPKcs_CC1-2"/>
    <property type="match status" value="1"/>
</dbReference>
<dbReference type="Pfam" id="PF20500">
    <property type="entry name" value="DNA-PKcs_N"/>
    <property type="match status" value="1"/>
</dbReference>
<dbReference type="InterPro" id="IPR046803">
    <property type="entry name" value="DNAPKcs_CC1-2"/>
</dbReference>
<evidence type="ECO:0000313" key="4">
    <source>
        <dbReference type="Proteomes" id="UP001233999"/>
    </source>
</evidence>
<reference evidence="3" key="2">
    <citation type="submission" date="2023-05" db="EMBL/GenBank/DDBJ databases">
        <authorList>
            <person name="Fouks B."/>
        </authorList>
    </citation>
    <scope>NUCLEOTIDE SEQUENCE</scope>
    <source>
        <strain evidence="3">Stay&amp;Tobe</strain>
        <tissue evidence="3">Testes</tissue>
    </source>
</reference>
<evidence type="ECO:0000259" key="2">
    <source>
        <dbReference type="Pfam" id="PF20502"/>
    </source>
</evidence>
<evidence type="ECO:0000259" key="1">
    <source>
        <dbReference type="Pfam" id="PF20500"/>
    </source>
</evidence>
<dbReference type="EMBL" id="JASPKZ010003453">
    <property type="protein sequence ID" value="KAJ9593224.1"/>
    <property type="molecule type" value="Genomic_DNA"/>
</dbReference>
<dbReference type="Proteomes" id="UP001233999">
    <property type="component" value="Unassembled WGS sequence"/>
</dbReference>
<evidence type="ECO:0000313" key="3">
    <source>
        <dbReference type="EMBL" id="KAJ9593224.1"/>
    </source>
</evidence>